<organism evidence="2 3">
    <name type="scientific">Boletus edulis BED1</name>
    <dbReference type="NCBI Taxonomy" id="1328754"/>
    <lineage>
        <taxon>Eukaryota</taxon>
        <taxon>Fungi</taxon>
        <taxon>Dikarya</taxon>
        <taxon>Basidiomycota</taxon>
        <taxon>Agaricomycotina</taxon>
        <taxon>Agaricomycetes</taxon>
        <taxon>Agaricomycetidae</taxon>
        <taxon>Boletales</taxon>
        <taxon>Boletineae</taxon>
        <taxon>Boletaceae</taxon>
        <taxon>Boletoideae</taxon>
        <taxon>Boletus</taxon>
    </lineage>
</organism>
<dbReference type="Gene3D" id="3.80.10.10">
    <property type="entry name" value="Ribonuclease Inhibitor"/>
    <property type="match status" value="1"/>
</dbReference>
<gene>
    <name evidence="2" type="ORF">L210DRAFT_3480481</name>
</gene>
<feature type="coiled-coil region" evidence="1">
    <location>
        <begin position="50"/>
        <end position="91"/>
    </location>
</feature>
<keyword evidence="1" id="KW-0175">Coiled coil</keyword>
<reference evidence="2" key="1">
    <citation type="submission" date="2019-10" db="EMBL/GenBank/DDBJ databases">
        <authorList>
            <consortium name="DOE Joint Genome Institute"/>
            <person name="Kuo A."/>
            <person name="Miyauchi S."/>
            <person name="Kiss E."/>
            <person name="Drula E."/>
            <person name="Kohler A."/>
            <person name="Sanchez-Garcia M."/>
            <person name="Andreopoulos B."/>
            <person name="Barry K.W."/>
            <person name="Bonito G."/>
            <person name="Buee M."/>
            <person name="Carver A."/>
            <person name="Chen C."/>
            <person name="Cichocki N."/>
            <person name="Clum A."/>
            <person name="Culley D."/>
            <person name="Crous P.W."/>
            <person name="Fauchery L."/>
            <person name="Girlanda M."/>
            <person name="Hayes R."/>
            <person name="Keri Z."/>
            <person name="LaButti K."/>
            <person name="Lipzen A."/>
            <person name="Lombard V."/>
            <person name="Magnuson J."/>
            <person name="Maillard F."/>
            <person name="Morin E."/>
            <person name="Murat C."/>
            <person name="Nolan M."/>
            <person name="Ohm R."/>
            <person name="Pangilinan J."/>
            <person name="Pereira M."/>
            <person name="Perotto S."/>
            <person name="Peter M."/>
            <person name="Riley R."/>
            <person name="Sitrit Y."/>
            <person name="Stielow B."/>
            <person name="Szollosi G."/>
            <person name="Zifcakova L."/>
            <person name="Stursova M."/>
            <person name="Spatafora J.W."/>
            <person name="Tedersoo L."/>
            <person name="Vaario L.-M."/>
            <person name="Yamada A."/>
            <person name="Yan M."/>
            <person name="Wang P."/>
            <person name="Xu J."/>
            <person name="Bruns T."/>
            <person name="Baldrian P."/>
            <person name="Vilgalys R."/>
            <person name="Henrissat B."/>
            <person name="Grigoriev I.V."/>
            <person name="Hibbett D."/>
            <person name="Nagy L.G."/>
            <person name="Martin F.M."/>
        </authorList>
    </citation>
    <scope>NUCLEOTIDE SEQUENCE</scope>
    <source>
        <strain evidence="2">BED1</strain>
    </source>
</reference>
<evidence type="ECO:0000313" key="2">
    <source>
        <dbReference type="EMBL" id="KAF8439974.1"/>
    </source>
</evidence>
<reference evidence="2" key="2">
    <citation type="journal article" date="2020" name="Nat. Commun.">
        <title>Large-scale genome sequencing of mycorrhizal fungi provides insights into the early evolution of symbiotic traits.</title>
        <authorList>
            <person name="Miyauchi S."/>
            <person name="Kiss E."/>
            <person name="Kuo A."/>
            <person name="Drula E."/>
            <person name="Kohler A."/>
            <person name="Sanchez-Garcia M."/>
            <person name="Morin E."/>
            <person name="Andreopoulos B."/>
            <person name="Barry K.W."/>
            <person name="Bonito G."/>
            <person name="Buee M."/>
            <person name="Carver A."/>
            <person name="Chen C."/>
            <person name="Cichocki N."/>
            <person name="Clum A."/>
            <person name="Culley D."/>
            <person name="Crous P.W."/>
            <person name="Fauchery L."/>
            <person name="Girlanda M."/>
            <person name="Hayes R.D."/>
            <person name="Keri Z."/>
            <person name="LaButti K."/>
            <person name="Lipzen A."/>
            <person name="Lombard V."/>
            <person name="Magnuson J."/>
            <person name="Maillard F."/>
            <person name="Murat C."/>
            <person name="Nolan M."/>
            <person name="Ohm R.A."/>
            <person name="Pangilinan J."/>
            <person name="Pereira M.F."/>
            <person name="Perotto S."/>
            <person name="Peter M."/>
            <person name="Pfister S."/>
            <person name="Riley R."/>
            <person name="Sitrit Y."/>
            <person name="Stielow J.B."/>
            <person name="Szollosi G."/>
            <person name="Zifcakova L."/>
            <person name="Stursova M."/>
            <person name="Spatafora J.W."/>
            <person name="Tedersoo L."/>
            <person name="Vaario L.M."/>
            <person name="Yamada A."/>
            <person name="Yan M."/>
            <person name="Wang P."/>
            <person name="Xu J."/>
            <person name="Bruns T."/>
            <person name="Baldrian P."/>
            <person name="Vilgalys R."/>
            <person name="Dunand C."/>
            <person name="Henrissat B."/>
            <person name="Grigoriev I.V."/>
            <person name="Hibbett D."/>
            <person name="Nagy L.G."/>
            <person name="Martin F.M."/>
        </authorList>
    </citation>
    <scope>NUCLEOTIDE SEQUENCE</scope>
    <source>
        <strain evidence="2">BED1</strain>
    </source>
</reference>
<dbReference type="AlphaFoldDB" id="A0AAD4GE94"/>
<keyword evidence="3" id="KW-1185">Reference proteome</keyword>
<dbReference type="SUPFAM" id="SSF52047">
    <property type="entry name" value="RNI-like"/>
    <property type="match status" value="1"/>
</dbReference>
<evidence type="ECO:0008006" key="4">
    <source>
        <dbReference type="Google" id="ProtNLM"/>
    </source>
</evidence>
<proteinExistence type="predicted"/>
<dbReference type="Proteomes" id="UP001194468">
    <property type="component" value="Unassembled WGS sequence"/>
</dbReference>
<sequence length="537" mass="60527">MTVLGSPVCVPASSCDLIAMDPKIPPSISQLFHTNAVPSSMDAQHVLHLLEERKAESSALAKEIEHARARLQRLEQQRDQIESVVHELEALMTPARRMPTDIMAKIFEHYVWDQSTTKADPRTGPLLLAQVCCSWRYLLFSLPCLWSSLQVDLPSVARDWEDLVQFKSLFMHVWFSRSKALPISLFLNHTKASLIPWHALMRLDKEILTLSCRLKELTLHFSPRSLSCLYTFTQSPLPYLERLELQNTNSLPATENPPPIVLHSAPRLKSLTLSWCSLDLRGFQVPWAQLQHLNLEYDASSFWNPVHSDYLETLACCPNLTTLYLGIGAPINDVDPEYIVPVTLHHVHTFKTSIYVQTQYLANFFDALRIPQLRHFDIRNVSLALGSFAGQTECLPLLVRCADTLESLCFSRVDIPDTTMLSCLAQLHHLKMLSFLPGALRLNHGLVTALTQDGGICPALEVLHMRCSPVVPVDAITRLVALRFQTAAKLKQFSLQLATFDYGLDTRDDRIKDIQAQLMEYVEGGLELVLTKSSTSG</sequence>
<protein>
    <recommendedName>
        <fullName evidence="4">F-box domain-containing protein</fullName>
    </recommendedName>
</protein>
<comment type="caution">
    <text evidence="2">The sequence shown here is derived from an EMBL/GenBank/DDBJ whole genome shotgun (WGS) entry which is preliminary data.</text>
</comment>
<dbReference type="EMBL" id="WHUW01000013">
    <property type="protein sequence ID" value="KAF8439974.1"/>
    <property type="molecule type" value="Genomic_DNA"/>
</dbReference>
<dbReference type="InterPro" id="IPR032675">
    <property type="entry name" value="LRR_dom_sf"/>
</dbReference>
<name>A0AAD4GE94_BOLED</name>
<accession>A0AAD4GE94</accession>
<evidence type="ECO:0000313" key="3">
    <source>
        <dbReference type="Proteomes" id="UP001194468"/>
    </source>
</evidence>
<evidence type="ECO:0000256" key="1">
    <source>
        <dbReference type="SAM" id="Coils"/>
    </source>
</evidence>
<dbReference type="PANTHER" id="PTHR38926">
    <property type="entry name" value="F-BOX DOMAIN CONTAINING PROTEIN, EXPRESSED"/>
    <property type="match status" value="1"/>
</dbReference>
<dbReference type="PANTHER" id="PTHR38926:SF5">
    <property type="entry name" value="F-BOX AND LEUCINE-RICH REPEAT PROTEIN 6"/>
    <property type="match status" value="1"/>
</dbReference>